<dbReference type="SMART" id="SM01152">
    <property type="entry name" value="DUF167"/>
    <property type="match status" value="1"/>
</dbReference>
<dbReference type="HAMAP" id="MF_00634">
    <property type="entry name" value="UPF0235"/>
    <property type="match status" value="1"/>
</dbReference>
<evidence type="ECO:0000313" key="2">
    <source>
        <dbReference type="EMBL" id="KKL06220.1"/>
    </source>
</evidence>
<comment type="caution">
    <text evidence="2">The sequence shown here is derived from an EMBL/GenBank/DDBJ whole genome shotgun (WGS) entry which is preliminary data.</text>
</comment>
<dbReference type="InterPro" id="IPR003746">
    <property type="entry name" value="DUF167"/>
</dbReference>
<dbReference type="PANTHER" id="PTHR13420">
    <property type="entry name" value="UPF0235 PROTEIN C15ORF40"/>
    <property type="match status" value="1"/>
</dbReference>
<accession>A0A0F9A9R6</accession>
<protein>
    <submittedName>
        <fullName evidence="2">Uncharacterized protein</fullName>
    </submittedName>
</protein>
<dbReference type="InterPro" id="IPR036591">
    <property type="entry name" value="YggU-like_sf"/>
</dbReference>
<dbReference type="EMBL" id="LAZR01043796">
    <property type="protein sequence ID" value="KKL06220.1"/>
    <property type="molecule type" value="Genomic_DNA"/>
</dbReference>
<name>A0A0F9A9R6_9ZZZZ</name>
<comment type="similarity">
    <text evidence="1">Belongs to the UPF0235 family.</text>
</comment>
<dbReference type="Pfam" id="PF02594">
    <property type="entry name" value="DUF167"/>
    <property type="match status" value="1"/>
</dbReference>
<dbReference type="NCBIfam" id="TIGR00251">
    <property type="entry name" value="DUF167 family protein"/>
    <property type="match status" value="1"/>
</dbReference>
<dbReference type="GO" id="GO:0005737">
    <property type="term" value="C:cytoplasm"/>
    <property type="evidence" value="ECO:0007669"/>
    <property type="project" value="TreeGrafter"/>
</dbReference>
<sequence>MSYFEKKSEKKYLIKLYVKPNSKTQKITDDGEFLTIFLHSKAIQNKANKELINLMKNKLEISSNQIQIISGLKSSNKIIQINFLVDIEEQEIYNKLIN</sequence>
<dbReference type="SUPFAM" id="SSF69786">
    <property type="entry name" value="YggU-like"/>
    <property type="match status" value="1"/>
</dbReference>
<organism evidence="2">
    <name type="scientific">marine sediment metagenome</name>
    <dbReference type="NCBI Taxonomy" id="412755"/>
    <lineage>
        <taxon>unclassified sequences</taxon>
        <taxon>metagenomes</taxon>
        <taxon>ecological metagenomes</taxon>
    </lineage>
</organism>
<proteinExistence type="inferred from homology"/>
<dbReference type="Gene3D" id="3.30.1200.10">
    <property type="entry name" value="YggU-like"/>
    <property type="match status" value="1"/>
</dbReference>
<gene>
    <name evidence="2" type="ORF">LCGC14_2598190</name>
</gene>
<dbReference type="AlphaFoldDB" id="A0A0F9A9R6"/>
<reference evidence="2" key="1">
    <citation type="journal article" date="2015" name="Nature">
        <title>Complex archaea that bridge the gap between prokaryotes and eukaryotes.</title>
        <authorList>
            <person name="Spang A."/>
            <person name="Saw J.H."/>
            <person name="Jorgensen S.L."/>
            <person name="Zaremba-Niedzwiedzka K."/>
            <person name="Martijn J."/>
            <person name="Lind A.E."/>
            <person name="van Eijk R."/>
            <person name="Schleper C."/>
            <person name="Guy L."/>
            <person name="Ettema T.J."/>
        </authorList>
    </citation>
    <scope>NUCLEOTIDE SEQUENCE</scope>
</reference>
<dbReference type="PANTHER" id="PTHR13420:SF7">
    <property type="entry name" value="UPF0235 PROTEIN C15ORF40"/>
    <property type="match status" value="1"/>
</dbReference>
<evidence type="ECO:0000256" key="1">
    <source>
        <dbReference type="ARBA" id="ARBA00010364"/>
    </source>
</evidence>